<reference evidence="2" key="2">
    <citation type="submission" date="2021-04" db="EMBL/GenBank/DDBJ databases">
        <authorList>
            <person name="Gilroy R."/>
        </authorList>
    </citation>
    <scope>NUCLEOTIDE SEQUENCE</scope>
    <source>
        <strain evidence="2">CHK188-5543</strain>
    </source>
</reference>
<sequence>MSGLDPTPQATAAWMEAFTAALQALFGENLLFVGLQGSRARGEAAPESDIDVVVILEKAGPAELAAYRALLDRLPQGALVCGFVSGRGELAAWEPGDLFQFYWDTTAYYGRLEALIPPPGEREARQAALAGACALYHAASHNYLHGRDPQALGVLLKGAAFTARADWFARTGEYLPTGSALAGRLPAGVGALLAARRELAGQSGWDSRCDTLSLELLAWAGELIARYGPHSKR</sequence>
<protein>
    <submittedName>
        <fullName evidence="2">Nucleotidyltransferase domain-containing protein</fullName>
    </submittedName>
</protein>
<dbReference type="InterPro" id="IPR043519">
    <property type="entry name" value="NT_sf"/>
</dbReference>
<dbReference type="GO" id="GO:0016779">
    <property type="term" value="F:nucleotidyltransferase activity"/>
    <property type="evidence" value="ECO:0007669"/>
    <property type="project" value="InterPro"/>
</dbReference>
<comment type="caution">
    <text evidence="2">The sequence shown here is derived from an EMBL/GenBank/DDBJ whole genome shotgun (WGS) entry which is preliminary data.</text>
</comment>
<evidence type="ECO:0000259" key="1">
    <source>
        <dbReference type="Pfam" id="PF01909"/>
    </source>
</evidence>
<evidence type="ECO:0000313" key="3">
    <source>
        <dbReference type="Proteomes" id="UP000886800"/>
    </source>
</evidence>
<reference evidence="2" key="1">
    <citation type="journal article" date="2021" name="PeerJ">
        <title>Extensive microbial diversity within the chicken gut microbiome revealed by metagenomics and culture.</title>
        <authorList>
            <person name="Gilroy R."/>
            <person name="Ravi A."/>
            <person name="Getino M."/>
            <person name="Pursley I."/>
            <person name="Horton D.L."/>
            <person name="Alikhan N.F."/>
            <person name="Baker D."/>
            <person name="Gharbi K."/>
            <person name="Hall N."/>
            <person name="Watson M."/>
            <person name="Adriaenssens E.M."/>
            <person name="Foster-Nyarko E."/>
            <person name="Jarju S."/>
            <person name="Secka A."/>
            <person name="Antonio M."/>
            <person name="Oren A."/>
            <person name="Chaudhuri R.R."/>
            <person name="La Ragione R."/>
            <person name="Hildebrand F."/>
            <person name="Pallen M.J."/>
        </authorList>
    </citation>
    <scope>NUCLEOTIDE SEQUENCE</scope>
    <source>
        <strain evidence="2">CHK188-5543</strain>
    </source>
</reference>
<name>A0A9D1WR24_9FIRM</name>
<dbReference type="Proteomes" id="UP000886800">
    <property type="component" value="Unassembled WGS sequence"/>
</dbReference>
<dbReference type="Pfam" id="PF01909">
    <property type="entry name" value="NTP_transf_2"/>
    <property type="match status" value="1"/>
</dbReference>
<dbReference type="SUPFAM" id="SSF81301">
    <property type="entry name" value="Nucleotidyltransferase"/>
    <property type="match status" value="1"/>
</dbReference>
<proteinExistence type="predicted"/>
<accession>A0A9D1WR24</accession>
<dbReference type="InterPro" id="IPR002934">
    <property type="entry name" value="Polymerase_NTP_transf_dom"/>
</dbReference>
<dbReference type="EMBL" id="DXES01000106">
    <property type="protein sequence ID" value="HIX65539.1"/>
    <property type="molecule type" value="Genomic_DNA"/>
</dbReference>
<evidence type="ECO:0000313" key="2">
    <source>
        <dbReference type="EMBL" id="HIX65539.1"/>
    </source>
</evidence>
<dbReference type="Gene3D" id="3.30.460.10">
    <property type="entry name" value="Beta Polymerase, domain 2"/>
    <property type="match status" value="1"/>
</dbReference>
<gene>
    <name evidence="2" type="ORF">H9736_04750</name>
</gene>
<feature type="domain" description="Polymerase nucleotidyl transferase" evidence="1">
    <location>
        <begin position="31"/>
        <end position="61"/>
    </location>
</feature>
<dbReference type="AlphaFoldDB" id="A0A9D1WR24"/>
<dbReference type="CDD" id="cd05403">
    <property type="entry name" value="NT_KNTase_like"/>
    <property type="match status" value="1"/>
</dbReference>
<organism evidence="2 3">
    <name type="scientific">Candidatus Anaerotruncus excrementipullorum</name>
    <dbReference type="NCBI Taxonomy" id="2838465"/>
    <lineage>
        <taxon>Bacteria</taxon>
        <taxon>Bacillati</taxon>
        <taxon>Bacillota</taxon>
        <taxon>Clostridia</taxon>
        <taxon>Eubacteriales</taxon>
        <taxon>Oscillospiraceae</taxon>
        <taxon>Anaerotruncus</taxon>
    </lineage>
</organism>